<protein>
    <submittedName>
        <fullName evidence="2">Uncharacterized protein</fullName>
    </submittedName>
</protein>
<feature type="region of interest" description="Disordered" evidence="1">
    <location>
        <begin position="93"/>
        <end position="122"/>
    </location>
</feature>
<dbReference type="EMBL" id="JAAMPC010000008">
    <property type="protein sequence ID" value="KAG2299864.1"/>
    <property type="molecule type" value="Genomic_DNA"/>
</dbReference>
<evidence type="ECO:0000256" key="1">
    <source>
        <dbReference type="SAM" id="MobiDB-lite"/>
    </source>
</evidence>
<name>A0A8X7V2J4_BRACI</name>
<reference evidence="2 3" key="1">
    <citation type="submission" date="2020-02" db="EMBL/GenBank/DDBJ databases">
        <authorList>
            <person name="Ma Q."/>
            <person name="Huang Y."/>
            <person name="Song X."/>
            <person name="Pei D."/>
        </authorList>
    </citation>
    <scope>NUCLEOTIDE SEQUENCE [LARGE SCALE GENOMIC DNA]</scope>
    <source>
        <strain evidence="2">Sxm20200214</strain>
        <tissue evidence="2">Leaf</tissue>
    </source>
</reference>
<feature type="region of interest" description="Disordered" evidence="1">
    <location>
        <begin position="30"/>
        <end position="52"/>
    </location>
</feature>
<dbReference type="Proteomes" id="UP000886595">
    <property type="component" value="Unassembled WGS sequence"/>
</dbReference>
<proteinExistence type="predicted"/>
<evidence type="ECO:0000313" key="3">
    <source>
        <dbReference type="Proteomes" id="UP000886595"/>
    </source>
</evidence>
<accession>A0A8X7V2J4</accession>
<dbReference type="AlphaFoldDB" id="A0A8X7V2J4"/>
<comment type="caution">
    <text evidence="2">The sequence shown here is derived from an EMBL/GenBank/DDBJ whole genome shotgun (WGS) entry which is preliminary data.</text>
</comment>
<gene>
    <name evidence="2" type="ORF">Bca52824_036336</name>
</gene>
<organism evidence="2 3">
    <name type="scientific">Brassica carinata</name>
    <name type="common">Ethiopian mustard</name>
    <name type="synonym">Abyssinian cabbage</name>
    <dbReference type="NCBI Taxonomy" id="52824"/>
    <lineage>
        <taxon>Eukaryota</taxon>
        <taxon>Viridiplantae</taxon>
        <taxon>Streptophyta</taxon>
        <taxon>Embryophyta</taxon>
        <taxon>Tracheophyta</taxon>
        <taxon>Spermatophyta</taxon>
        <taxon>Magnoliopsida</taxon>
        <taxon>eudicotyledons</taxon>
        <taxon>Gunneridae</taxon>
        <taxon>Pentapetalae</taxon>
        <taxon>rosids</taxon>
        <taxon>malvids</taxon>
        <taxon>Brassicales</taxon>
        <taxon>Brassicaceae</taxon>
        <taxon>Brassiceae</taxon>
        <taxon>Brassica</taxon>
    </lineage>
</organism>
<keyword evidence="3" id="KW-1185">Reference proteome</keyword>
<sequence length="122" mass="14007">MEKNTKKETIKGCLPTLGCICRWKSRTTKKEELADPEGNSPLQSNDKSHDTALIDDENWRKLPLVSFENPKCAKQPQRTTMANRFNKVKTFDLREIQSNSNSSKSDAKDNYLPQAFQSKEEK</sequence>
<evidence type="ECO:0000313" key="2">
    <source>
        <dbReference type="EMBL" id="KAG2299864.1"/>
    </source>
</evidence>